<name>A0ACC1CNK1_9NEOP</name>
<accession>A0ACC1CNK1</accession>
<evidence type="ECO:0000313" key="1">
    <source>
        <dbReference type="EMBL" id="KAJ0173147.1"/>
    </source>
</evidence>
<organism evidence="1 2">
    <name type="scientific">Dendrolimus kikuchii</name>
    <dbReference type="NCBI Taxonomy" id="765133"/>
    <lineage>
        <taxon>Eukaryota</taxon>
        <taxon>Metazoa</taxon>
        <taxon>Ecdysozoa</taxon>
        <taxon>Arthropoda</taxon>
        <taxon>Hexapoda</taxon>
        <taxon>Insecta</taxon>
        <taxon>Pterygota</taxon>
        <taxon>Neoptera</taxon>
        <taxon>Endopterygota</taxon>
        <taxon>Lepidoptera</taxon>
        <taxon>Glossata</taxon>
        <taxon>Ditrysia</taxon>
        <taxon>Bombycoidea</taxon>
        <taxon>Lasiocampidae</taxon>
        <taxon>Dendrolimus</taxon>
    </lineage>
</organism>
<protein>
    <submittedName>
        <fullName evidence="1">Uncharacterized protein</fullName>
    </submittedName>
</protein>
<gene>
    <name evidence="1" type="ORF">K1T71_011323</name>
</gene>
<reference evidence="1 2" key="1">
    <citation type="journal article" date="2021" name="Front. Genet.">
        <title>Chromosome-Level Genome Assembly Reveals Significant Gene Expansion in the Toll and IMD Signaling Pathways of Dendrolimus kikuchii.</title>
        <authorList>
            <person name="Zhou J."/>
            <person name="Wu P."/>
            <person name="Xiong Z."/>
            <person name="Liu N."/>
            <person name="Zhao N."/>
            <person name="Ji M."/>
            <person name="Qiu Y."/>
            <person name="Yang B."/>
        </authorList>
    </citation>
    <scope>NUCLEOTIDE SEQUENCE [LARGE SCALE GENOMIC DNA]</scope>
    <source>
        <strain evidence="1">Ann1</strain>
    </source>
</reference>
<proteinExistence type="predicted"/>
<dbReference type="Proteomes" id="UP000824533">
    <property type="component" value="Linkage Group LG20"/>
</dbReference>
<keyword evidence="2" id="KW-1185">Reference proteome</keyword>
<sequence length="285" mass="33315">MDSISKDPILQFQPDAMEAIRKIYNLDGHERMTEAVNILDEWCKKQAHFKKKDFGKPHLEMTLLACKGSIEKAKKQIDRMCTLRTLLPHFFVDCNVKKDLKSITDIITAIVLPKLTKDYNRVYFIKVTDTELNAEKIMDIYRLNLIVCEYLKQHDYVNGFIVIYDFRNLNLMDVMRKINITEFQQVLVILIFLIAKIAGRLHVHTNIESLHDVVDRDILPIEYGGSEYSIQQLKDDWIDVLSSDEHVEHLKMINKASTDENYRQIDKFNDLHLGTPGTFRILNVD</sequence>
<dbReference type="EMBL" id="CM034406">
    <property type="protein sequence ID" value="KAJ0173147.1"/>
    <property type="molecule type" value="Genomic_DNA"/>
</dbReference>
<comment type="caution">
    <text evidence="1">The sequence shown here is derived from an EMBL/GenBank/DDBJ whole genome shotgun (WGS) entry which is preliminary data.</text>
</comment>
<evidence type="ECO:0000313" key="2">
    <source>
        <dbReference type="Proteomes" id="UP000824533"/>
    </source>
</evidence>